<dbReference type="RefSeq" id="WP_155451199.1">
    <property type="nucleotide sequence ID" value="NZ_WNKT01000047.1"/>
</dbReference>
<keyword evidence="2" id="KW-1185">Reference proteome</keyword>
<dbReference type="AlphaFoldDB" id="A0A6N8EJF4"/>
<accession>A0A6N8EJF4</accession>
<comment type="caution">
    <text evidence="1">The sequence shown here is derived from an EMBL/GenBank/DDBJ whole genome shotgun (WGS) entry which is preliminary data.</text>
</comment>
<protein>
    <submittedName>
        <fullName evidence="1">Uncharacterized protein</fullName>
    </submittedName>
</protein>
<dbReference type="InterPro" id="IPR045397">
    <property type="entry name" value="TumE-like"/>
</dbReference>
<evidence type="ECO:0000313" key="1">
    <source>
        <dbReference type="EMBL" id="MTW22637.1"/>
    </source>
</evidence>
<proteinExistence type="predicted"/>
<name>A0A6N8EJF4_9GAMM</name>
<evidence type="ECO:0000313" key="2">
    <source>
        <dbReference type="Proteomes" id="UP000434044"/>
    </source>
</evidence>
<dbReference type="Pfam" id="PF20126">
    <property type="entry name" value="TumE"/>
    <property type="match status" value="1"/>
</dbReference>
<gene>
    <name evidence="1" type="ORF">GJ668_16335</name>
</gene>
<dbReference type="OrthoDB" id="7451512at2"/>
<dbReference type="EMBL" id="WNKT01000047">
    <property type="protein sequence ID" value="MTW22637.1"/>
    <property type="molecule type" value="Genomic_DNA"/>
</dbReference>
<sequence length="97" mass="11425">MQAQMILSTKDVWPDGAVVQMVVWRLPQPSAERPHGLKYRLYCGRHDRCLVRYDNERGKGDHRHEGETETPYHFKSLLGLIEDFREDVRRLAGENYV</sequence>
<reference evidence="1 2" key="1">
    <citation type="submission" date="2019-11" db="EMBL/GenBank/DDBJ databases">
        <title>Whole-genome sequence of the anaerobic purple sulfur bacterium Allochromatium palmeri DSM 15591.</title>
        <authorList>
            <person name="Kyndt J.A."/>
            <person name="Meyer T.E."/>
        </authorList>
    </citation>
    <scope>NUCLEOTIDE SEQUENCE [LARGE SCALE GENOMIC DNA]</scope>
    <source>
        <strain evidence="1 2">DSM 15591</strain>
    </source>
</reference>
<dbReference type="Proteomes" id="UP000434044">
    <property type="component" value="Unassembled WGS sequence"/>
</dbReference>
<organism evidence="1 2">
    <name type="scientific">Allochromatium palmeri</name>
    <dbReference type="NCBI Taxonomy" id="231048"/>
    <lineage>
        <taxon>Bacteria</taxon>
        <taxon>Pseudomonadati</taxon>
        <taxon>Pseudomonadota</taxon>
        <taxon>Gammaproteobacteria</taxon>
        <taxon>Chromatiales</taxon>
        <taxon>Chromatiaceae</taxon>
        <taxon>Allochromatium</taxon>
    </lineage>
</organism>